<evidence type="ECO:0000259" key="17">
    <source>
        <dbReference type="PROSITE" id="PS51387"/>
    </source>
</evidence>
<evidence type="ECO:0000256" key="3">
    <source>
        <dbReference type="ARBA" id="ARBA00004496"/>
    </source>
</evidence>
<dbReference type="GO" id="GO:0071555">
    <property type="term" value="P:cell wall organization"/>
    <property type="evidence" value="ECO:0007669"/>
    <property type="project" value="UniProtKB-KW"/>
</dbReference>
<dbReference type="PANTHER" id="PTHR21071">
    <property type="entry name" value="UDP-N-ACETYLENOLPYRUVOYLGLUCOSAMINE REDUCTASE"/>
    <property type="match status" value="1"/>
</dbReference>
<dbReference type="Gene3D" id="3.30.465.10">
    <property type="match status" value="1"/>
</dbReference>
<dbReference type="InterPro" id="IPR003170">
    <property type="entry name" value="MurB"/>
</dbReference>
<dbReference type="AlphaFoldDB" id="A0A0G1U028"/>
<comment type="function">
    <text evidence="2 16">Cell wall formation.</text>
</comment>
<protein>
    <recommendedName>
        <fullName evidence="16">UDP-N-acetylenolpyruvoylglucosamine reductase</fullName>
        <ecNumber evidence="16">1.3.1.98</ecNumber>
    </recommendedName>
    <alternativeName>
        <fullName evidence="16">UDP-N-acetylmuramate dehydrogenase</fullName>
    </alternativeName>
</protein>
<dbReference type="GO" id="GO:0071949">
    <property type="term" value="F:FAD binding"/>
    <property type="evidence" value="ECO:0007669"/>
    <property type="project" value="InterPro"/>
</dbReference>
<dbReference type="InterPro" id="IPR016166">
    <property type="entry name" value="FAD-bd_PCMH"/>
</dbReference>
<dbReference type="InterPro" id="IPR016169">
    <property type="entry name" value="FAD-bd_PCMH_sub2"/>
</dbReference>
<evidence type="ECO:0000313" key="18">
    <source>
        <dbReference type="EMBL" id="KKU87437.1"/>
    </source>
</evidence>
<keyword evidence="5 16" id="KW-0963">Cytoplasm</keyword>
<evidence type="ECO:0000256" key="11">
    <source>
        <dbReference type="ARBA" id="ARBA00022984"/>
    </source>
</evidence>
<dbReference type="InterPro" id="IPR011601">
    <property type="entry name" value="MurB_C"/>
</dbReference>
<dbReference type="Gene3D" id="3.30.43.10">
    <property type="entry name" value="Uridine Diphospho-n-acetylenolpyruvylglucosamine Reductase, domain 2"/>
    <property type="match status" value="1"/>
</dbReference>
<dbReference type="Pfam" id="PF02873">
    <property type="entry name" value="MurB_C"/>
    <property type="match status" value="1"/>
</dbReference>
<evidence type="ECO:0000256" key="1">
    <source>
        <dbReference type="ARBA" id="ARBA00001974"/>
    </source>
</evidence>
<organism evidence="18 19">
    <name type="scientific">Candidatus Beckwithbacteria bacterium GW2011_GWC2_47_9</name>
    <dbReference type="NCBI Taxonomy" id="1618373"/>
    <lineage>
        <taxon>Bacteria</taxon>
        <taxon>Candidatus Beckwithiibacteriota</taxon>
    </lineage>
</organism>
<gene>
    <name evidence="16" type="primary">murB</name>
    <name evidence="18" type="ORF">UY17_C0018G0003</name>
</gene>
<dbReference type="UniPathway" id="UPA00219"/>
<comment type="similarity">
    <text evidence="16">Belongs to the MurB family.</text>
</comment>
<feature type="active site" description="Proton donor" evidence="16">
    <location>
        <position position="241"/>
    </location>
</feature>
<evidence type="ECO:0000256" key="4">
    <source>
        <dbReference type="ARBA" id="ARBA00004752"/>
    </source>
</evidence>
<evidence type="ECO:0000256" key="6">
    <source>
        <dbReference type="ARBA" id="ARBA00022618"/>
    </source>
</evidence>
<dbReference type="EC" id="1.3.1.98" evidence="16"/>
<evidence type="ECO:0000256" key="15">
    <source>
        <dbReference type="ARBA" id="ARBA00048914"/>
    </source>
</evidence>
<keyword evidence="8 16" id="KW-0274">FAD</keyword>
<dbReference type="Pfam" id="PF01565">
    <property type="entry name" value="FAD_binding_4"/>
    <property type="match status" value="1"/>
</dbReference>
<evidence type="ECO:0000256" key="8">
    <source>
        <dbReference type="ARBA" id="ARBA00022827"/>
    </source>
</evidence>
<keyword evidence="12 16" id="KW-0560">Oxidoreductase</keyword>
<feature type="active site" evidence="16">
    <location>
        <position position="322"/>
    </location>
</feature>
<accession>A0A0G1U028</accession>
<dbReference type="PANTHER" id="PTHR21071:SF4">
    <property type="entry name" value="UDP-N-ACETYLENOLPYRUVOYLGLUCOSAMINE REDUCTASE"/>
    <property type="match status" value="1"/>
</dbReference>
<sequence>MNIQKNVALAQYSTFRIGGPAQYFVEAKTKNELIEAVTWARQHELPIHILGNGSNTLIADQGVKGLVIRNLTSGVEILDQTKVSVAPKIRPRFQLVRPDPNIDDLAYDESKYPPVLVKLDSGVYLPKAIFGLTSQGITGLEWFSGIPATVGGATYINLHGANKYWSDYLVEAEIIDQKNRVKTVALEYFGYDYDQSTLKTSGDVVLSATLQLRRGPAEEALKIAKFWQAKKSHQPQRSLGCIFQNLSQTEQKQLNLPTPSIGYLIDKQLNLKGTQIGQAWIPQKHAGFVENLGGATATQVLQLIKLVQTKAKEQLGLDLKLEIVPWLN</sequence>
<comment type="pathway">
    <text evidence="4 16">Cell wall biogenesis; peptidoglycan biosynthesis.</text>
</comment>
<dbReference type="GO" id="GO:0005829">
    <property type="term" value="C:cytosol"/>
    <property type="evidence" value="ECO:0007669"/>
    <property type="project" value="TreeGrafter"/>
</dbReference>
<comment type="catalytic activity">
    <reaction evidence="15 16">
        <text>UDP-N-acetyl-alpha-D-muramate + NADP(+) = UDP-N-acetyl-3-O-(1-carboxyvinyl)-alpha-D-glucosamine + NADPH + H(+)</text>
        <dbReference type="Rhea" id="RHEA:12248"/>
        <dbReference type="ChEBI" id="CHEBI:15378"/>
        <dbReference type="ChEBI" id="CHEBI:57783"/>
        <dbReference type="ChEBI" id="CHEBI:58349"/>
        <dbReference type="ChEBI" id="CHEBI:68483"/>
        <dbReference type="ChEBI" id="CHEBI:70757"/>
        <dbReference type="EC" id="1.3.1.98"/>
    </reaction>
</comment>
<proteinExistence type="inferred from homology"/>
<keyword evidence="9 16" id="KW-0521">NADP</keyword>
<evidence type="ECO:0000256" key="7">
    <source>
        <dbReference type="ARBA" id="ARBA00022630"/>
    </source>
</evidence>
<reference evidence="18 19" key="1">
    <citation type="journal article" date="2015" name="Nature">
        <title>rRNA introns, odd ribosomes, and small enigmatic genomes across a large radiation of phyla.</title>
        <authorList>
            <person name="Brown C.T."/>
            <person name="Hug L.A."/>
            <person name="Thomas B.C."/>
            <person name="Sharon I."/>
            <person name="Castelle C.J."/>
            <person name="Singh A."/>
            <person name="Wilkins M.J."/>
            <person name="Williams K.H."/>
            <person name="Banfield J.F."/>
        </authorList>
    </citation>
    <scope>NUCLEOTIDE SEQUENCE [LARGE SCALE GENOMIC DNA]</scope>
</reference>
<evidence type="ECO:0000256" key="16">
    <source>
        <dbReference type="HAMAP-Rule" id="MF_00037"/>
    </source>
</evidence>
<evidence type="ECO:0000256" key="2">
    <source>
        <dbReference type="ARBA" id="ARBA00003921"/>
    </source>
</evidence>
<comment type="cofactor">
    <cofactor evidence="1 16">
        <name>FAD</name>
        <dbReference type="ChEBI" id="CHEBI:57692"/>
    </cofactor>
</comment>
<keyword evidence="10 16" id="KW-0133">Cell shape</keyword>
<dbReference type="GO" id="GO:0051301">
    <property type="term" value="P:cell division"/>
    <property type="evidence" value="ECO:0007669"/>
    <property type="project" value="UniProtKB-KW"/>
</dbReference>
<dbReference type="SUPFAM" id="SSF56194">
    <property type="entry name" value="Uridine diphospho-N-Acetylenolpyruvylglucosamine reductase, MurB, C-terminal domain"/>
    <property type="match status" value="1"/>
</dbReference>
<evidence type="ECO:0000256" key="10">
    <source>
        <dbReference type="ARBA" id="ARBA00022960"/>
    </source>
</evidence>
<keyword evidence="6 16" id="KW-0132">Cell division</keyword>
<keyword evidence="11 16" id="KW-0573">Peptidoglycan synthesis</keyword>
<keyword evidence="14 16" id="KW-0961">Cell wall biogenesis/degradation</keyword>
<feature type="domain" description="FAD-binding PCMH-type" evidence="17">
    <location>
        <begin position="16"/>
        <end position="215"/>
    </location>
</feature>
<dbReference type="GO" id="GO:0008360">
    <property type="term" value="P:regulation of cell shape"/>
    <property type="evidence" value="ECO:0007669"/>
    <property type="project" value="UniProtKB-KW"/>
</dbReference>
<evidence type="ECO:0000256" key="13">
    <source>
        <dbReference type="ARBA" id="ARBA00023306"/>
    </source>
</evidence>
<dbReference type="EMBL" id="LCOZ01000018">
    <property type="protein sequence ID" value="KKU87437.1"/>
    <property type="molecule type" value="Genomic_DNA"/>
</dbReference>
<comment type="caution">
    <text evidence="16">Lacks conserved residue(s) required for the propagation of feature annotation.</text>
</comment>
<dbReference type="PATRIC" id="fig|1618373.3.peg.202"/>
<dbReference type="InterPro" id="IPR036318">
    <property type="entry name" value="FAD-bd_PCMH-like_sf"/>
</dbReference>
<evidence type="ECO:0000256" key="9">
    <source>
        <dbReference type="ARBA" id="ARBA00022857"/>
    </source>
</evidence>
<dbReference type="GO" id="GO:0009252">
    <property type="term" value="P:peptidoglycan biosynthetic process"/>
    <property type="evidence" value="ECO:0007669"/>
    <property type="project" value="UniProtKB-UniRule"/>
</dbReference>
<comment type="caution">
    <text evidence="18">The sequence shown here is derived from an EMBL/GenBank/DDBJ whole genome shotgun (WGS) entry which is preliminary data.</text>
</comment>
<dbReference type="InterPro" id="IPR016167">
    <property type="entry name" value="FAD-bd_PCMH_sub1"/>
</dbReference>
<name>A0A0G1U028_9BACT</name>
<dbReference type="SUPFAM" id="SSF56176">
    <property type="entry name" value="FAD-binding/transporter-associated domain-like"/>
    <property type="match status" value="2"/>
</dbReference>
<dbReference type="Gene3D" id="3.90.78.10">
    <property type="entry name" value="UDP-N-acetylenolpyruvoylglucosamine reductase, C-terminal domain"/>
    <property type="match status" value="1"/>
</dbReference>
<dbReference type="InterPro" id="IPR006094">
    <property type="entry name" value="Oxid_FAD_bind_N"/>
</dbReference>
<dbReference type="GO" id="GO:0008762">
    <property type="term" value="F:UDP-N-acetylmuramate dehydrogenase activity"/>
    <property type="evidence" value="ECO:0007669"/>
    <property type="project" value="UniProtKB-UniRule"/>
</dbReference>
<dbReference type="Proteomes" id="UP000034772">
    <property type="component" value="Unassembled WGS sequence"/>
</dbReference>
<dbReference type="InterPro" id="IPR036635">
    <property type="entry name" value="MurB_C_sf"/>
</dbReference>
<comment type="subcellular location">
    <subcellularLocation>
        <location evidence="3 16">Cytoplasm</location>
    </subcellularLocation>
</comment>
<dbReference type="PROSITE" id="PS51387">
    <property type="entry name" value="FAD_PCMH"/>
    <property type="match status" value="1"/>
</dbReference>
<evidence type="ECO:0000313" key="19">
    <source>
        <dbReference type="Proteomes" id="UP000034772"/>
    </source>
</evidence>
<evidence type="ECO:0000256" key="12">
    <source>
        <dbReference type="ARBA" id="ARBA00023002"/>
    </source>
</evidence>
<keyword evidence="13 16" id="KW-0131">Cell cycle</keyword>
<dbReference type="HAMAP" id="MF_00037">
    <property type="entry name" value="MurB"/>
    <property type="match status" value="1"/>
</dbReference>
<evidence type="ECO:0000256" key="5">
    <source>
        <dbReference type="ARBA" id="ARBA00022490"/>
    </source>
</evidence>
<keyword evidence="7 16" id="KW-0285">Flavoprotein</keyword>
<evidence type="ECO:0000256" key="14">
    <source>
        <dbReference type="ARBA" id="ARBA00023316"/>
    </source>
</evidence>